<dbReference type="Proteomes" id="UP000191980">
    <property type="component" value="Unassembled WGS sequence"/>
</dbReference>
<dbReference type="STRING" id="1420851.AU255_15210"/>
<keyword evidence="2" id="KW-1185">Reference proteome</keyword>
<name>A0A1V8M217_9GAMM</name>
<accession>A0A1V8M217</accession>
<evidence type="ECO:0000313" key="1">
    <source>
        <dbReference type="EMBL" id="OQK15572.1"/>
    </source>
</evidence>
<dbReference type="AlphaFoldDB" id="A0A1V8M217"/>
<dbReference type="PANTHER" id="PTHR33803:SF3">
    <property type="entry name" value="BLL1974 PROTEIN"/>
    <property type="match status" value="1"/>
</dbReference>
<sequence>MVQFKRNSYYQAFCGQTEFSLDLPCDSTELVYFRKRIGKGGVEKIFQVSVGLHGNKALEEMVNIDTTVQEKNITYPTDAKLAIKIINRLTFCVFKSLGE</sequence>
<gene>
    <name evidence="1" type="ORF">AU255_15210</name>
</gene>
<dbReference type="PANTHER" id="PTHR33803">
    <property type="entry name" value="IS1478 TRANSPOSASE"/>
    <property type="match status" value="1"/>
</dbReference>
<organism evidence="1 2">
    <name type="scientific">Methyloprofundus sedimenti</name>
    <dbReference type="NCBI Taxonomy" id="1420851"/>
    <lineage>
        <taxon>Bacteria</taxon>
        <taxon>Pseudomonadati</taxon>
        <taxon>Pseudomonadota</taxon>
        <taxon>Gammaproteobacteria</taxon>
        <taxon>Methylococcales</taxon>
        <taxon>Methylococcaceae</taxon>
        <taxon>Methyloprofundus</taxon>
    </lineage>
</organism>
<evidence type="ECO:0000313" key="2">
    <source>
        <dbReference type="Proteomes" id="UP000191980"/>
    </source>
</evidence>
<dbReference type="EMBL" id="LPUF01000003">
    <property type="protein sequence ID" value="OQK15572.1"/>
    <property type="molecule type" value="Genomic_DNA"/>
</dbReference>
<comment type="caution">
    <text evidence="1">The sequence shown here is derived from an EMBL/GenBank/DDBJ whole genome shotgun (WGS) entry which is preliminary data.</text>
</comment>
<reference evidence="1 2" key="1">
    <citation type="submission" date="2015-12" db="EMBL/GenBank/DDBJ databases">
        <authorList>
            <person name="Shamseldin A."/>
            <person name="Moawad H."/>
            <person name="Abd El-Rahim W.M."/>
            <person name="Sadowsky M.J."/>
        </authorList>
    </citation>
    <scope>NUCLEOTIDE SEQUENCE [LARGE SCALE GENOMIC DNA]</scope>
    <source>
        <strain evidence="1 2">WF1</strain>
    </source>
</reference>
<proteinExistence type="predicted"/>
<protein>
    <submittedName>
        <fullName evidence="1">Uncharacterized protein</fullName>
    </submittedName>
</protein>